<evidence type="ECO:0000313" key="13">
    <source>
        <dbReference type="Proteomes" id="UP000448199"/>
    </source>
</evidence>
<evidence type="ECO:0000256" key="1">
    <source>
        <dbReference type="ARBA" id="ARBA00000109"/>
    </source>
</evidence>
<evidence type="ECO:0000256" key="8">
    <source>
        <dbReference type="HAMAP-Rule" id="MF_00104"/>
    </source>
</evidence>
<name>A0A844XMR6_9SPHN</name>
<feature type="region of interest" description="Disordered" evidence="9">
    <location>
        <begin position="148"/>
        <end position="171"/>
    </location>
</feature>
<sequence length="223" mass="24288">MTGLKPETRGWLEATGFTVGDDALWLAALTHGSMGEKDDYERLEFLGDRVLGLSIAHWLYERSEAPEGKLAQRLNAIVSREMCATVARGIGLSEHMRISKQARADGGTDSDNILGDVMESLLGAQFLDNGFAAARDLVHQLWRPALESGAGESKHPKSALQEWAAGNRRKPPEYEVVERSGPDHAAQFTVRVKVHKVGEATATANSKGEAEKAAAKEFMEKFG</sequence>
<dbReference type="GO" id="GO:0006364">
    <property type="term" value="P:rRNA processing"/>
    <property type="evidence" value="ECO:0007669"/>
    <property type="project" value="UniProtKB-UniRule"/>
</dbReference>
<dbReference type="Proteomes" id="UP000448199">
    <property type="component" value="Unassembled WGS sequence"/>
</dbReference>
<dbReference type="AlphaFoldDB" id="A0A844XMR6"/>
<dbReference type="InterPro" id="IPR014720">
    <property type="entry name" value="dsRBD_dom"/>
</dbReference>
<evidence type="ECO:0000256" key="4">
    <source>
        <dbReference type="ARBA" id="ARBA00022722"/>
    </source>
</evidence>
<keyword evidence="8" id="KW-0460">Magnesium</keyword>
<dbReference type="GO" id="GO:0046872">
    <property type="term" value="F:metal ion binding"/>
    <property type="evidence" value="ECO:0007669"/>
    <property type="project" value="UniProtKB-KW"/>
</dbReference>
<dbReference type="GO" id="GO:0005737">
    <property type="term" value="C:cytoplasm"/>
    <property type="evidence" value="ECO:0007669"/>
    <property type="project" value="UniProtKB-SubCell"/>
</dbReference>
<dbReference type="InterPro" id="IPR011907">
    <property type="entry name" value="RNase_III"/>
</dbReference>
<dbReference type="OrthoDB" id="9805026at2"/>
<accession>A0A844XMR6</accession>
<keyword evidence="5 8" id="KW-0255">Endonuclease</keyword>
<evidence type="ECO:0000313" key="12">
    <source>
        <dbReference type="EMBL" id="MXO46900.1"/>
    </source>
</evidence>
<evidence type="ECO:0000259" key="10">
    <source>
        <dbReference type="PROSITE" id="PS50137"/>
    </source>
</evidence>
<feature type="binding site" evidence="8">
    <location>
        <position position="119"/>
    </location>
    <ligand>
        <name>Mg(2+)</name>
        <dbReference type="ChEBI" id="CHEBI:18420"/>
    </ligand>
</feature>
<comment type="similarity">
    <text evidence="2">Belongs to the ribonuclease III family.</text>
</comment>
<dbReference type="GO" id="GO:0019843">
    <property type="term" value="F:rRNA binding"/>
    <property type="evidence" value="ECO:0007669"/>
    <property type="project" value="UniProtKB-KW"/>
</dbReference>
<keyword evidence="7 8" id="KW-0694">RNA-binding</keyword>
<evidence type="ECO:0000256" key="6">
    <source>
        <dbReference type="ARBA" id="ARBA00022801"/>
    </source>
</evidence>
<keyword evidence="8" id="KW-0699">rRNA-binding</keyword>
<dbReference type="Pfam" id="PF00035">
    <property type="entry name" value="dsrm"/>
    <property type="match status" value="1"/>
</dbReference>
<dbReference type="PROSITE" id="PS50142">
    <property type="entry name" value="RNASE_3_2"/>
    <property type="match status" value="1"/>
</dbReference>
<evidence type="ECO:0000256" key="3">
    <source>
        <dbReference type="ARBA" id="ARBA00022664"/>
    </source>
</evidence>
<dbReference type="RefSeq" id="WP_160726518.1">
    <property type="nucleotide sequence ID" value="NZ_WTYC01000001.1"/>
</dbReference>
<dbReference type="PANTHER" id="PTHR11207:SF0">
    <property type="entry name" value="RIBONUCLEASE 3"/>
    <property type="match status" value="1"/>
</dbReference>
<feature type="active site" evidence="8">
    <location>
        <position position="48"/>
    </location>
</feature>
<dbReference type="EMBL" id="WTYC01000001">
    <property type="protein sequence ID" value="MXO46900.1"/>
    <property type="molecule type" value="Genomic_DNA"/>
</dbReference>
<dbReference type="Gene3D" id="3.30.160.20">
    <property type="match status" value="1"/>
</dbReference>
<dbReference type="NCBIfam" id="TIGR02191">
    <property type="entry name" value="RNaseIII"/>
    <property type="match status" value="1"/>
</dbReference>
<feature type="binding site" evidence="8">
    <location>
        <position position="116"/>
    </location>
    <ligand>
        <name>Mg(2+)</name>
        <dbReference type="ChEBI" id="CHEBI:18420"/>
    </ligand>
</feature>
<dbReference type="Pfam" id="PF14622">
    <property type="entry name" value="Ribonucleas_3_3"/>
    <property type="match status" value="1"/>
</dbReference>
<dbReference type="PANTHER" id="PTHR11207">
    <property type="entry name" value="RIBONUCLEASE III"/>
    <property type="match status" value="1"/>
</dbReference>
<comment type="subunit">
    <text evidence="8">Homodimer.</text>
</comment>
<keyword evidence="8" id="KW-0698">rRNA processing</keyword>
<dbReference type="GO" id="GO:0003725">
    <property type="term" value="F:double-stranded RNA binding"/>
    <property type="evidence" value="ECO:0007669"/>
    <property type="project" value="TreeGrafter"/>
</dbReference>
<comment type="catalytic activity">
    <reaction evidence="1 8">
        <text>Endonucleolytic cleavage to 5'-phosphomonoester.</text>
        <dbReference type="EC" id="3.1.26.3"/>
    </reaction>
</comment>
<dbReference type="Gene3D" id="1.10.1520.10">
    <property type="entry name" value="Ribonuclease III domain"/>
    <property type="match status" value="1"/>
</dbReference>
<dbReference type="HAMAP" id="MF_00104">
    <property type="entry name" value="RNase_III"/>
    <property type="match status" value="1"/>
</dbReference>
<keyword evidence="13" id="KW-1185">Reference proteome</keyword>
<keyword evidence="8" id="KW-0479">Metal-binding</keyword>
<gene>
    <name evidence="8 12" type="primary">rnc</name>
    <name evidence="12" type="ORF">GRI69_01315</name>
</gene>
<dbReference type="SUPFAM" id="SSF69065">
    <property type="entry name" value="RNase III domain-like"/>
    <property type="match status" value="1"/>
</dbReference>
<dbReference type="SMART" id="SM00358">
    <property type="entry name" value="DSRM"/>
    <property type="match status" value="1"/>
</dbReference>
<keyword evidence="3 8" id="KW-0507">mRNA processing</keyword>
<feature type="domain" description="RNase III" evidence="11">
    <location>
        <begin position="8"/>
        <end position="130"/>
    </location>
</feature>
<dbReference type="CDD" id="cd10845">
    <property type="entry name" value="DSRM_RNAse_III_family"/>
    <property type="match status" value="1"/>
</dbReference>
<dbReference type="CDD" id="cd00593">
    <property type="entry name" value="RIBOc"/>
    <property type="match status" value="1"/>
</dbReference>
<comment type="subcellular location">
    <subcellularLocation>
        <location evidence="8">Cytoplasm</location>
    </subcellularLocation>
</comment>
<dbReference type="InterPro" id="IPR000999">
    <property type="entry name" value="RNase_III_dom"/>
</dbReference>
<evidence type="ECO:0000259" key="11">
    <source>
        <dbReference type="PROSITE" id="PS50142"/>
    </source>
</evidence>
<organism evidence="12 13">
    <name type="scientific">Qipengyuania vulgaris</name>
    <dbReference type="NCBI Taxonomy" id="291985"/>
    <lineage>
        <taxon>Bacteria</taxon>
        <taxon>Pseudomonadati</taxon>
        <taxon>Pseudomonadota</taxon>
        <taxon>Alphaproteobacteria</taxon>
        <taxon>Sphingomonadales</taxon>
        <taxon>Erythrobacteraceae</taxon>
        <taxon>Qipengyuania</taxon>
    </lineage>
</organism>
<feature type="active site" evidence="8">
    <location>
        <position position="119"/>
    </location>
</feature>
<proteinExistence type="inferred from homology"/>
<dbReference type="GO" id="GO:0010468">
    <property type="term" value="P:regulation of gene expression"/>
    <property type="evidence" value="ECO:0007669"/>
    <property type="project" value="TreeGrafter"/>
</dbReference>
<comment type="cofactor">
    <cofactor evidence="8">
        <name>Mg(2+)</name>
        <dbReference type="ChEBI" id="CHEBI:18420"/>
    </cofactor>
</comment>
<dbReference type="GO" id="GO:0008033">
    <property type="term" value="P:tRNA processing"/>
    <property type="evidence" value="ECO:0007669"/>
    <property type="project" value="UniProtKB-KW"/>
</dbReference>
<keyword evidence="8" id="KW-0963">Cytoplasm</keyword>
<protein>
    <recommendedName>
        <fullName evidence="8">Ribonuclease 3</fullName>
        <ecNumber evidence="8">3.1.26.3</ecNumber>
    </recommendedName>
    <alternativeName>
        <fullName evidence="8">Ribonuclease III</fullName>
        <shortName evidence="8">RNase III</shortName>
    </alternativeName>
</protein>
<evidence type="ECO:0000256" key="5">
    <source>
        <dbReference type="ARBA" id="ARBA00022759"/>
    </source>
</evidence>
<comment type="function">
    <text evidence="8">Digests double-stranded RNA. Involved in the processing of primary rRNA transcript to yield the immediate precursors to the large and small rRNAs (23S and 16S). Processes some mRNAs, and tRNAs when they are encoded in the rRNA operon. Processes pre-crRNA and tracrRNA of type II CRISPR loci if present in the organism.</text>
</comment>
<dbReference type="PROSITE" id="PS50137">
    <property type="entry name" value="DS_RBD"/>
    <property type="match status" value="1"/>
</dbReference>
<dbReference type="SUPFAM" id="SSF54768">
    <property type="entry name" value="dsRNA-binding domain-like"/>
    <property type="match status" value="1"/>
</dbReference>
<keyword evidence="8" id="KW-0819">tRNA processing</keyword>
<dbReference type="EC" id="3.1.26.3" evidence="8"/>
<dbReference type="GO" id="GO:0004525">
    <property type="term" value="F:ribonuclease III activity"/>
    <property type="evidence" value="ECO:0007669"/>
    <property type="project" value="UniProtKB-UniRule"/>
</dbReference>
<feature type="domain" description="DRBM" evidence="10">
    <location>
        <begin position="155"/>
        <end position="223"/>
    </location>
</feature>
<evidence type="ECO:0000256" key="9">
    <source>
        <dbReference type="SAM" id="MobiDB-lite"/>
    </source>
</evidence>
<dbReference type="PROSITE" id="PS00517">
    <property type="entry name" value="RNASE_3_1"/>
    <property type="match status" value="1"/>
</dbReference>
<evidence type="ECO:0000256" key="7">
    <source>
        <dbReference type="ARBA" id="ARBA00022884"/>
    </source>
</evidence>
<keyword evidence="6 8" id="KW-0378">Hydrolase</keyword>
<evidence type="ECO:0000256" key="2">
    <source>
        <dbReference type="ARBA" id="ARBA00010183"/>
    </source>
</evidence>
<dbReference type="SMART" id="SM00535">
    <property type="entry name" value="RIBOc"/>
    <property type="match status" value="1"/>
</dbReference>
<dbReference type="GO" id="GO:0006397">
    <property type="term" value="P:mRNA processing"/>
    <property type="evidence" value="ECO:0007669"/>
    <property type="project" value="UniProtKB-UniRule"/>
</dbReference>
<feature type="binding site" evidence="8">
    <location>
        <position position="44"/>
    </location>
    <ligand>
        <name>Mg(2+)</name>
        <dbReference type="ChEBI" id="CHEBI:18420"/>
    </ligand>
</feature>
<comment type="caution">
    <text evidence="12">The sequence shown here is derived from an EMBL/GenBank/DDBJ whole genome shotgun (WGS) entry which is preliminary data.</text>
</comment>
<dbReference type="InterPro" id="IPR036389">
    <property type="entry name" value="RNase_III_sf"/>
</dbReference>
<keyword evidence="4 8" id="KW-0540">Nuclease</keyword>
<reference evidence="12 13" key="1">
    <citation type="submission" date="2019-12" db="EMBL/GenBank/DDBJ databases">
        <title>Genomic-based taxomic classification of the family Erythrobacteraceae.</title>
        <authorList>
            <person name="Xu L."/>
        </authorList>
    </citation>
    <scope>NUCLEOTIDE SEQUENCE [LARGE SCALE GENOMIC DNA]</scope>
    <source>
        <strain evidence="12 13">DSM 17792</strain>
    </source>
</reference>